<evidence type="ECO:0000313" key="2">
    <source>
        <dbReference type="Proteomes" id="UP001149400"/>
    </source>
</evidence>
<sequence>MPMRVAISALTNNERVELWERAADMLPPQRAVALVSAYLSSQYEGDVVDWTLAGRDHFLLLAYRAEFGESIAVVCACSECTAKTQLSFTVSQVLASGSERLKSNTEATEINTEAYLPYYETLDTELGMAAFSGRFRLPIVRDLFVLASSNSPLSKPHTQSEFAQCVLDPASYRDVLSCIDKSEDAASAWRAFYLALEARMLEIEPLTIVSLNSACTECGAETAHQFDIANQFWSLLTSDVERQLWDVHLLASAYGWSSHDILAMSPARRRQHIAMVIDS</sequence>
<dbReference type="RefSeq" id="WP_274164242.1">
    <property type="nucleotide sequence ID" value="NZ_JAJUBC010000009.1"/>
</dbReference>
<dbReference type="Proteomes" id="UP001149400">
    <property type="component" value="Unassembled WGS sequence"/>
</dbReference>
<organism evidence="1 2">
    <name type="scientific">Enterovibrio gelatinilyticus</name>
    <dbReference type="NCBI Taxonomy" id="2899819"/>
    <lineage>
        <taxon>Bacteria</taxon>
        <taxon>Pseudomonadati</taxon>
        <taxon>Pseudomonadota</taxon>
        <taxon>Gammaproteobacteria</taxon>
        <taxon>Vibrionales</taxon>
        <taxon>Vibrionaceae</taxon>
        <taxon>Enterovibrio</taxon>
    </lineage>
</organism>
<gene>
    <name evidence="1" type="ORF">LRP50_09580</name>
</gene>
<proteinExistence type="predicted"/>
<name>A0ABT5R0U1_9GAMM</name>
<comment type="caution">
    <text evidence="1">The sequence shown here is derived from an EMBL/GenBank/DDBJ whole genome shotgun (WGS) entry which is preliminary data.</text>
</comment>
<reference evidence="1" key="1">
    <citation type="submission" date="2021-12" db="EMBL/GenBank/DDBJ databases">
        <title>Enterovibrio ZSDZ35 sp. nov. and Enterovibrio ZSDZ42 sp. nov., isolated from coastal seawater in Qingdao.</title>
        <authorList>
            <person name="Zhang P."/>
        </authorList>
    </citation>
    <scope>NUCLEOTIDE SEQUENCE</scope>
    <source>
        <strain evidence="1">ZSDZ42</strain>
    </source>
</reference>
<protein>
    <submittedName>
        <fullName evidence="1">Uncharacterized protein</fullName>
    </submittedName>
</protein>
<dbReference type="EMBL" id="JAJUBC010000009">
    <property type="protein sequence ID" value="MDD1793376.1"/>
    <property type="molecule type" value="Genomic_DNA"/>
</dbReference>
<keyword evidence="2" id="KW-1185">Reference proteome</keyword>
<accession>A0ABT5R0U1</accession>
<evidence type="ECO:0000313" key="1">
    <source>
        <dbReference type="EMBL" id="MDD1793376.1"/>
    </source>
</evidence>